<dbReference type="GO" id="GO:0005929">
    <property type="term" value="C:cilium"/>
    <property type="evidence" value="ECO:0007669"/>
    <property type="project" value="TreeGrafter"/>
</dbReference>
<dbReference type="AlphaFoldDB" id="A0A0N5BSM4"/>
<evidence type="ECO:0000256" key="2">
    <source>
        <dbReference type="SAM" id="MobiDB-lite"/>
    </source>
</evidence>
<feature type="compositionally biased region" description="Polar residues" evidence="2">
    <location>
        <begin position="1"/>
        <end position="15"/>
    </location>
</feature>
<sequence length="601" mass="70789">MQRPLTSSNRPTTSKGRPKTAGLNNNRPTSRRNWRGNEGNFNDRPDTTMRISMSRGQVNDPKNDIIIQRPQSIVNGIRPVTGGRLQTASIHNRPMTKQGLSANFPSSRLGTAMRSRLVYDKSYYKGLLNAKHHMILRELENLKNELEKSEMDRQQLLVYEQKAEDQASEIRELQAKLHEYNIIIDKINTNSDLEEILIDLNEVQEINEKLADELDKVYKDHREKEIEIKSLEDKLNFLKNQYNQQLSSIDPSLKDRHENLVKEVEKQKDNIKEANYLINSLDKKREEIDNAIGSVPLKQQALVLNERILELKIKKKKIEEEIGTNETPEDLRDRLLEQVKKNNEEISIMEKQIEEVHENIENIKEELREFDNNIENLVGDKSEKYREMKLMEKQMDEFFDNYIEELANAAKILDDKENEVVKIMEKISINLEKSDINEEVKIKNKDSNDPEILADTHLDLQETLSQINEKVWDIEQQINEGKKEYEYIKNDLGIDDESLNEKNEKERKKQLDEIKSTLQVKENELQMLKIKNKELMAKLQENENYSKIKNFEESNINKHKEIEILKEKVQKLRLTKDYEVIKKDCLEKYKKLNSRLIELNK</sequence>
<name>A0A0N5BSM4_STREA</name>
<dbReference type="GO" id="GO:0030992">
    <property type="term" value="C:intraciliary transport particle B"/>
    <property type="evidence" value="ECO:0007669"/>
    <property type="project" value="InterPro"/>
</dbReference>
<keyword evidence="3" id="KW-1185">Reference proteome</keyword>
<dbReference type="PANTHER" id="PTHR31432:SF0">
    <property type="entry name" value="INTRAFLAGELLAR TRANSPORT PROTEIN 74 HOMOLOG"/>
    <property type="match status" value="1"/>
</dbReference>
<feature type="coiled-coil region" evidence="1">
    <location>
        <begin position="129"/>
        <end position="426"/>
    </location>
</feature>
<dbReference type="GO" id="GO:0035735">
    <property type="term" value="P:intraciliary transport involved in cilium assembly"/>
    <property type="evidence" value="ECO:0007669"/>
    <property type="project" value="TreeGrafter"/>
</dbReference>
<feature type="coiled-coil region" evidence="1">
    <location>
        <begin position="464"/>
        <end position="568"/>
    </location>
</feature>
<evidence type="ECO:0000313" key="3">
    <source>
        <dbReference type="Proteomes" id="UP000046392"/>
    </source>
</evidence>
<protein>
    <submittedName>
        <fullName evidence="4">Intraflagellar transport protein 74 homolog</fullName>
    </submittedName>
</protein>
<organism evidence="3 4">
    <name type="scientific">Strongyloides papillosus</name>
    <name type="common">Intestinal threadworm</name>
    <dbReference type="NCBI Taxonomy" id="174720"/>
    <lineage>
        <taxon>Eukaryota</taxon>
        <taxon>Metazoa</taxon>
        <taxon>Ecdysozoa</taxon>
        <taxon>Nematoda</taxon>
        <taxon>Chromadorea</taxon>
        <taxon>Rhabditida</taxon>
        <taxon>Tylenchina</taxon>
        <taxon>Panagrolaimomorpha</taxon>
        <taxon>Strongyloidoidea</taxon>
        <taxon>Strongyloididae</taxon>
        <taxon>Strongyloides</taxon>
    </lineage>
</organism>
<evidence type="ECO:0000313" key="4">
    <source>
        <dbReference type="WBParaSite" id="SPAL_0000886600.1"/>
    </source>
</evidence>
<proteinExistence type="predicted"/>
<keyword evidence="1" id="KW-0175">Coiled coil</keyword>
<accession>A0A0N5BSM4</accession>
<reference evidence="4" key="1">
    <citation type="submission" date="2017-02" db="UniProtKB">
        <authorList>
            <consortium name="WormBaseParasite"/>
        </authorList>
    </citation>
    <scope>IDENTIFICATION</scope>
</reference>
<evidence type="ECO:0000256" key="1">
    <source>
        <dbReference type="SAM" id="Coils"/>
    </source>
</evidence>
<dbReference type="PANTHER" id="PTHR31432">
    <property type="entry name" value="INTRAFLAGELLAR TRANSPORT PROTEIN 74 HOMOLOG"/>
    <property type="match status" value="1"/>
</dbReference>
<dbReference type="GO" id="GO:0048487">
    <property type="term" value="F:beta-tubulin binding"/>
    <property type="evidence" value="ECO:0007669"/>
    <property type="project" value="InterPro"/>
</dbReference>
<dbReference type="WBParaSite" id="SPAL_0000886600.1">
    <property type="protein sequence ID" value="SPAL_0000886600.1"/>
    <property type="gene ID" value="SPAL_0000886600"/>
</dbReference>
<dbReference type="Proteomes" id="UP000046392">
    <property type="component" value="Unplaced"/>
</dbReference>
<feature type="region of interest" description="Disordered" evidence="2">
    <location>
        <begin position="1"/>
        <end position="49"/>
    </location>
</feature>
<dbReference type="InterPro" id="IPR029602">
    <property type="entry name" value="IFT74"/>
</dbReference>
<dbReference type="STRING" id="174720.A0A0N5BSM4"/>